<gene>
    <name evidence="3" type="ORF">Cfor_07194</name>
</gene>
<dbReference type="GO" id="GO:0071897">
    <property type="term" value="P:DNA biosynthetic process"/>
    <property type="evidence" value="ECO:0007669"/>
    <property type="project" value="UniProtKB-ARBA"/>
</dbReference>
<comment type="caution">
    <text evidence="3">The sequence shown here is derived from an EMBL/GenBank/DDBJ whole genome shotgun (WGS) entry which is preliminary data.</text>
</comment>
<dbReference type="InterPro" id="IPR043502">
    <property type="entry name" value="DNA/RNA_pol_sf"/>
</dbReference>
<dbReference type="PANTHER" id="PTHR37984:SF5">
    <property type="entry name" value="PROTEIN NYNRIN-LIKE"/>
    <property type="match status" value="1"/>
</dbReference>
<evidence type="ECO:0000259" key="2">
    <source>
        <dbReference type="Pfam" id="PF17919"/>
    </source>
</evidence>
<evidence type="ECO:0000256" key="1">
    <source>
        <dbReference type="ARBA" id="ARBA00023268"/>
    </source>
</evidence>
<dbReference type="PANTHER" id="PTHR37984">
    <property type="entry name" value="PROTEIN CBG26694"/>
    <property type="match status" value="1"/>
</dbReference>
<evidence type="ECO:0000313" key="3">
    <source>
        <dbReference type="EMBL" id="GFG37472.1"/>
    </source>
</evidence>
<dbReference type="InterPro" id="IPR041577">
    <property type="entry name" value="RT_RNaseH_2"/>
</dbReference>
<accession>A0A6L2Q1T0</accession>
<feature type="domain" description="Reverse transcriptase/retrotransposon-derived protein RNase H-like" evidence="2">
    <location>
        <begin position="21"/>
        <end position="102"/>
    </location>
</feature>
<dbReference type="SUPFAM" id="SSF56672">
    <property type="entry name" value="DNA/RNA polymerases"/>
    <property type="match status" value="1"/>
</dbReference>
<evidence type="ECO:0000313" key="4">
    <source>
        <dbReference type="Proteomes" id="UP000502823"/>
    </source>
</evidence>
<name>A0A6L2Q1T0_COPFO</name>
<dbReference type="GO" id="GO:0003824">
    <property type="term" value="F:catalytic activity"/>
    <property type="evidence" value="ECO:0007669"/>
    <property type="project" value="UniProtKB-KW"/>
</dbReference>
<dbReference type="Proteomes" id="UP000502823">
    <property type="component" value="Unassembled WGS sequence"/>
</dbReference>
<dbReference type="Gene3D" id="3.30.70.270">
    <property type="match status" value="1"/>
</dbReference>
<organism evidence="3 4">
    <name type="scientific">Coptotermes formosanus</name>
    <name type="common">Formosan subterranean termite</name>
    <dbReference type="NCBI Taxonomy" id="36987"/>
    <lineage>
        <taxon>Eukaryota</taxon>
        <taxon>Metazoa</taxon>
        <taxon>Ecdysozoa</taxon>
        <taxon>Arthropoda</taxon>
        <taxon>Hexapoda</taxon>
        <taxon>Insecta</taxon>
        <taxon>Pterygota</taxon>
        <taxon>Neoptera</taxon>
        <taxon>Polyneoptera</taxon>
        <taxon>Dictyoptera</taxon>
        <taxon>Blattodea</taxon>
        <taxon>Blattoidea</taxon>
        <taxon>Termitoidae</taxon>
        <taxon>Rhinotermitidae</taxon>
        <taxon>Coptotermes</taxon>
    </lineage>
</organism>
<keyword evidence="4" id="KW-1185">Reference proteome</keyword>
<protein>
    <recommendedName>
        <fullName evidence="2">Reverse transcriptase/retrotransposon-derived protein RNase H-like domain-containing protein</fullName>
    </recommendedName>
</protein>
<dbReference type="Pfam" id="PF17919">
    <property type="entry name" value="RT_RNaseH_2"/>
    <property type="match status" value="1"/>
</dbReference>
<sequence>NYATYVEPLLVLLCKGVRWNWTNNLQQAFEILRSRLAENIHIVHPNEDKGYIINTHASGRAVGSILMQHSDDGKLTIISTTPRVLNLAEQGYATCEKKNFCLLFMPLTVLRSIFTDTKLSLTPTIKLSHFSIHCLARWMVEISQFDVDIWHIKGVQHHLADILSPSPSGLTDEETRNLTRSDRVMIHRVQLYEEKSMEQDLQTLATLQDIHTTG</sequence>
<dbReference type="InParanoid" id="A0A6L2Q1T0"/>
<keyword evidence="1" id="KW-0511">Multifunctional enzyme</keyword>
<dbReference type="AlphaFoldDB" id="A0A6L2Q1T0"/>
<reference evidence="4" key="1">
    <citation type="submission" date="2020-01" db="EMBL/GenBank/DDBJ databases">
        <title>Draft genome sequence of the Termite Coptotermes fromosanus.</title>
        <authorList>
            <person name="Itakura S."/>
            <person name="Yosikawa Y."/>
            <person name="Umezawa K."/>
        </authorList>
    </citation>
    <scope>NUCLEOTIDE SEQUENCE [LARGE SCALE GENOMIC DNA]</scope>
</reference>
<proteinExistence type="predicted"/>
<dbReference type="EMBL" id="BLKM01000700">
    <property type="protein sequence ID" value="GFG37472.1"/>
    <property type="molecule type" value="Genomic_DNA"/>
</dbReference>
<dbReference type="OrthoDB" id="427924at2759"/>
<feature type="non-terminal residue" evidence="3">
    <location>
        <position position="1"/>
    </location>
</feature>
<dbReference type="InterPro" id="IPR050951">
    <property type="entry name" value="Retrovirus_Pol_polyprotein"/>
</dbReference>
<dbReference type="InterPro" id="IPR043128">
    <property type="entry name" value="Rev_trsase/Diguanyl_cyclase"/>
</dbReference>